<proteinExistence type="predicted"/>
<dbReference type="EMBL" id="DYZA01000145">
    <property type="protein sequence ID" value="HJD97417.1"/>
    <property type="molecule type" value="Genomic_DNA"/>
</dbReference>
<dbReference type="PANTHER" id="PTHR13184">
    <property type="entry name" value="37S RIBOSOMAL PROTEIN S22"/>
    <property type="match status" value="1"/>
</dbReference>
<accession>A0A921AX19</accession>
<organism evidence="2 3">
    <name type="scientific">Mailhella massiliensis</name>
    <dbReference type="NCBI Taxonomy" id="1903261"/>
    <lineage>
        <taxon>Bacteria</taxon>
        <taxon>Pseudomonadati</taxon>
        <taxon>Thermodesulfobacteriota</taxon>
        <taxon>Desulfovibrionia</taxon>
        <taxon>Desulfovibrionales</taxon>
        <taxon>Desulfovibrionaceae</taxon>
        <taxon>Mailhella</taxon>
    </lineage>
</organism>
<dbReference type="GO" id="GO:0003735">
    <property type="term" value="F:structural constituent of ribosome"/>
    <property type="evidence" value="ECO:0007669"/>
    <property type="project" value="TreeGrafter"/>
</dbReference>
<dbReference type="AlphaFoldDB" id="A0A921AX19"/>
<evidence type="ECO:0000313" key="3">
    <source>
        <dbReference type="Proteomes" id="UP000698963"/>
    </source>
</evidence>
<sequence length="517" mass="57507">MMIPLFSAPHNFARRALEELFPVLDLVMPMTGQQRRDLPLACRDLSALLTTERDGLARPYWTSPRLTSAYLRYFLPWNLVRLSALLPGLDFGNIPEEPLILDMGSGPLTLPLALWISRPDLRSRPVTLVASDTTPHILELGREIFEHMRERLDNESPWTIRTMRAPVALAPRRLYAKPGALWLASMGNVLNEMEERRAKPGHRMGERMRELLESTWDMLGEGGLILAVEPGTRQGGRLIAHLRKSALGGVEEESEFDDLTAFALREEQAGKRFFPDDEGVDEEDGDDFGLPPLFTPLAPCPHAGRCPMLDRRSTAWCHVNAPAEGAPEALRTLSAKAGLDKDSISLSFLALRKLEEGELPPEAPRPKAGPVRARIVSDAFVVPGYPGRARYACTNLGLALIPASSHLPPGALCSCLPTRERDMKSRAAILRLEDDAPHNISFREHPRAEGRREGDAPRKKGGEERRPFPQKREGSPFPRREQARRERGHGRFPEKSGASRRPEGSRGPSRGGKKPGK</sequence>
<reference evidence="2" key="2">
    <citation type="submission" date="2021-09" db="EMBL/GenBank/DDBJ databases">
        <authorList>
            <person name="Gilroy R."/>
        </authorList>
    </citation>
    <scope>NUCLEOTIDE SEQUENCE</scope>
    <source>
        <strain evidence="2">ChiGjej2B2-19336</strain>
    </source>
</reference>
<evidence type="ECO:0000256" key="1">
    <source>
        <dbReference type="SAM" id="MobiDB-lite"/>
    </source>
</evidence>
<comment type="caution">
    <text evidence="2">The sequence shown here is derived from an EMBL/GenBank/DDBJ whole genome shotgun (WGS) entry which is preliminary data.</text>
</comment>
<protein>
    <submittedName>
        <fullName evidence="2">Uncharacterized protein</fullName>
    </submittedName>
</protein>
<name>A0A921AX19_9BACT</name>
<evidence type="ECO:0000313" key="2">
    <source>
        <dbReference type="EMBL" id="HJD97417.1"/>
    </source>
</evidence>
<dbReference type="Proteomes" id="UP000698963">
    <property type="component" value="Unassembled WGS sequence"/>
</dbReference>
<dbReference type="PANTHER" id="PTHR13184:SF5">
    <property type="entry name" value="METHYLTRANSFERASE-LIKE PROTEIN 17, MITOCHONDRIAL"/>
    <property type="match status" value="1"/>
</dbReference>
<dbReference type="RefSeq" id="WP_304122473.1">
    <property type="nucleotide sequence ID" value="NZ_DYZA01000145.1"/>
</dbReference>
<feature type="compositionally biased region" description="Basic and acidic residues" evidence="1">
    <location>
        <begin position="437"/>
        <end position="494"/>
    </location>
</feature>
<dbReference type="InterPro" id="IPR052571">
    <property type="entry name" value="Mt_RNA_Methyltransferase"/>
</dbReference>
<feature type="region of interest" description="Disordered" evidence="1">
    <location>
        <begin position="437"/>
        <end position="517"/>
    </location>
</feature>
<reference evidence="2" key="1">
    <citation type="journal article" date="2021" name="PeerJ">
        <title>Extensive microbial diversity within the chicken gut microbiome revealed by metagenomics and culture.</title>
        <authorList>
            <person name="Gilroy R."/>
            <person name="Ravi A."/>
            <person name="Getino M."/>
            <person name="Pursley I."/>
            <person name="Horton D.L."/>
            <person name="Alikhan N.F."/>
            <person name="Baker D."/>
            <person name="Gharbi K."/>
            <person name="Hall N."/>
            <person name="Watson M."/>
            <person name="Adriaenssens E.M."/>
            <person name="Foster-Nyarko E."/>
            <person name="Jarju S."/>
            <person name="Secka A."/>
            <person name="Antonio M."/>
            <person name="Oren A."/>
            <person name="Chaudhuri R.R."/>
            <person name="La Ragione R."/>
            <person name="Hildebrand F."/>
            <person name="Pallen M.J."/>
        </authorList>
    </citation>
    <scope>NUCLEOTIDE SEQUENCE</scope>
    <source>
        <strain evidence="2">ChiGjej2B2-19336</strain>
    </source>
</reference>
<gene>
    <name evidence="2" type="ORF">K8W16_07210</name>
</gene>
<dbReference type="GO" id="GO:0015935">
    <property type="term" value="C:small ribosomal subunit"/>
    <property type="evidence" value="ECO:0007669"/>
    <property type="project" value="TreeGrafter"/>
</dbReference>